<keyword evidence="1" id="KW-0472">Membrane</keyword>
<protein>
    <submittedName>
        <fullName evidence="2">Uncharacterized protein</fullName>
    </submittedName>
</protein>
<comment type="caution">
    <text evidence="2">The sequence shown here is derived from an EMBL/GenBank/DDBJ whole genome shotgun (WGS) entry which is preliminary data.</text>
</comment>
<accession>X1CRU2</accession>
<sequence length="50" mass="5283">MENQTVKIVTTILGVVGIILILAGPAFHLVESTPALFAGAIKEFFKKAGK</sequence>
<dbReference type="EMBL" id="BART01022633">
    <property type="protein sequence ID" value="GAG98828.1"/>
    <property type="molecule type" value="Genomic_DNA"/>
</dbReference>
<evidence type="ECO:0000313" key="2">
    <source>
        <dbReference type="EMBL" id="GAG98828.1"/>
    </source>
</evidence>
<feature type="transmembrane region" description="Helical" evidence="1">
    <location>
        <begin position="12"/>
        <end position="30"/>
    </location>
</feature>
<dbReference type="AlphaFoldDB" id="X1CRU2"/>
<keyword evidence="1" id="KW-0812">Transmembrane</keyword>
<evidence type="ECO:0000256" key="1">
    <source>
        <dbReference type="SAM" id="Phobius"/>
    </source>
</evidence>
<reference evidence="2" key="1">
    <citation type="journal article" date="2014" name="Front. Microbiol.">
        <title>High frequency of phylogenetically diverse reductive dehalogenase-homologous genes in deep subseafloor sedimentary metagenomes.</title>
        <authorList>
            <person name="Kawai M."/>
            <person name="Futagami T."/>
            <person name="Toyoda A."/>
            <person name="Takaki Y."/>
            <person name="Nishi S."/>
            <person name="Hori S."/>
            <person name="Arai W."/>
            <person name="Tsubouchi T."/>
            <person name="Morono Y."/>
            <person name="Uchiyama I."/>
            <person name="Ito T."/>
            <person name="Fujiyama A."/>
            <person name="Inagaki F."/>
            <person name="Takami H."/>
        </authorList>
    </citation>
    <scope>NUCLEOTIDE SEQUENCE</scope>
    <source>
        <strain evidence="2">Expedition CK06-06</strain>
    </source>
</reference>
<proteinExistence type="predicted"/>
<name>X1CRU2_9ZZZZ</name>
<organism evidence="2">
    <name type="scientific">marine sediment metagenome</name>
    <dbReference type="NCBI Taxonomy" id="412755"/>
    <lineage>
        <taxon>unclassified sequences</taxon>
        <taxon>metagenomes</taxon>
        <taxon>ecological metagenomes</taxon>
    </lineage>
</organism>
<keyword evidence="1" id="KW-1133">Transmembrane helix</keyword>
<gene>
    <name evidence="2" type="ORF">S01H4_41393</name>
</gene>